<feature type="compositionally biased region" description="Polar residues" evidence="1">
    <location>
        <begin position="72"/>
        <end position="84"/>
    </location>
</feature>
<reference evidence="2 3" key="2">
    <citation type="journal article" date="2019" name="G3 (Bethesda)">
        <title>Hybrid Assembly of the Genome of the Entomopathogenic Nematode Steinernema carpocapsae Identifies the X-Chromosome.</title>
        <authorList>
            <person name="Serra L."/>
            <person name="Macchietto M."/>
            <person name="Macias-Munoz A."/>
            <person name="McGill C.J."/>
            <person name="Rodriguez I.M."/>
            <person name="Rodriguez B."/>
            <person name="Murad R."/>
            <person name="Mortazavi A."/>
        </authorList>
    </citation>
    <scope>NUCLEOTIDE SEQUENCE [LARGE SCALE GENOMIC DNA]</scope>
    <source>
        <strain evidence="2 3">ALL</strain>
    </source>
</reference>
<dbReference type="EMBL" id="AZBU02000004">
    <property type="protein sequence ID" value="TKR81678.1"/>
    <property type="molecule type" value="Genomic_DNA"/>
</dbReference>
<protein>
    <submittedName>
        <fullName evidence="2">Uncharacterized protein</fullName>
    </submittedName>
</protein>
<feature type="compositionally biased region" description="Polar residues" evidence="1">
    <location>
        <begin position="1"/>
        <end position="11"/>
    </location>
</feature>
<proteinExistence type="predicted"/>
<dbReference type="AlphaFoldDB" id="A0A4U5NFD2"/>
<reference evidence="2 3" key="1">
    <citation type="journal article" date="2015" name="Genome Biol.">
        <title>Comparative genomics of Steinernema reveals deeply conserved gene regulatory networks.</title>
        <authorList>
            <person name="Dillman A.R."/>
            <person name="Macchietto M."/>
            <person name="Porter C.F."/>
            <person name="Rogers A."/>
            <person name="Williams B."/>
            <person name="Antoshechkin I."/>
            <person name="Lee M.M."/>
            <person name="Goodwin Z."/>
            <person name="Lu X."/>
            <person name="Lewis E.E."/>
            <person name="Goodrich-Blair H."/>
            <person name="Stock S.P."/>
            <person name="Adams B.J."/>
            <person name="Sternberg P.W."/>
            <person name="Mortazavi A."/>
        </authorList>
    </citation>
    <scope>NUCLEOTIDE SEQUENCE [LARGE SCALE GENOMIC DNA]</scope>
    <source>
        <strain evidence="2 3">ALL</strain>
    </source>
</reference>
<name>A0A4U5NFD2_STECR</name>
<gene>
    <name evidence="2" type="ORF">L596_015511</name>
</gene>
<evidence type="ECO:0000313" key="3">
    <source>
        <dbReference type="Proteomes" id="UP000298663"/>
    </source>
</evidence>
<evidence type="ECO:0000256" key="1">
    <source>
        <dbReference type="SAM" id="MobiDB-lite"/>
    </source>
</evidence>
<organism evidence="2 3">
    <name type="scientific">Steinernema carpocapsae</name>
    <name type="common">Entomopathogenic nematode</name>
    <dbReference type="NCBI Taxonomy" id="34508"/>
    <lineage>
        <taxon>Eukaryota</taxon>
        <taxon>Metazoa</taxon>
        <taxon>Ecdysozoa</taxon>
        <taxon>Nematoda</taxon>
        <taxon>Chromadorea</taxon>
        <taxon>Rhabditida</taxon>
        <taxon>Tylenchina</taxon>
        <taxon>Panagrolaimomorpha</taxon>
        <taxon>Strongyloidoidea</taxon>
        <taxon>Steinernematidae</taxon>
        <taxon>Steinernema</taxon>
    </lineage>
</organism>
<sequence>MTTTGRANSASGGLRAKGVKNCQKKQREEERSEATVWYNANDKSVASKRDSEVAKKREKDCEGEFRDVPVTSPRSNPARSQCSTRSKDNLRVKPTKIAKMKPSRSRRRSKLRSCFEWLLLFLSPLASPPHEQEPLRFAFDGSQFGVDSVRHSWVFPLGLSE</sequence>
<feature type="region of interest" description="Disordered" evidence="1">
    <location>
        <begin position="1"/>
        <end position="91"/>
    </location>
</feature>
<feature type="compositionally biased region" description="Basic and acidic residues" evidence="1">
    <location>
        <begin position="45"/>
        <end position="67"/>
    </location>
</feature>
<evidence type="ECO:0000313" key="2">
    <source>
        <dbReference type="EMBL" id="TKR81678.1"/>
    </source>
</evidence>
<comment type="caution">
    <text evidence="2">The sequence shown here is derived from an EMBL/GenBank/DDBJ whole genome shotgun (WGS) entry which is preliminary data.</text>
</comment>
<keyword evidence="3" id="KW-1185">Reference proteome</keyword>
<dbReference type="Proteomes" id="UP000298663">
    <property type="component" value="Unassembled WGS sequence"/>
</dbReference>
<accession>A0A4U5NFD2</accession>